<dbReference type="PROSITE" id="PS51257">
    <property type="entry name" value="PROKAR_LIPOPROTEIN"/>
    <property type="match status" value="1"/>
</dbReference>
<keyword evidence="1" id="KW-0732">Signal</keyword>
<dbReference type="RefSeq" id="WP_194105650.1">
    <property type="nucleotide sequence ID" value="NZ_JADFFM010000001.1"/>
</dbReference>
<keyword evidence="3" id="KW-1185">Reference proteome</keyword>
<comment type="caution">
    <text evidence="2">The sequence shown here is derived from an EMBL/GenBank/DDBJ whole genome shotgun (WGS) entry which is preliminary data.</text>
</comment>
<evidence type="ECO:0008006" key="4">
    <source>
        <dbReference type="Google" id="ProtNLM"/>
    </source>
</evidence>
<organism evidence="2 3">
    <name type="scientific">Mucilaginibacter boryungensis</name>
    <dbReference type="NCBI Taxonomy" id="768480"/>
    <lineage>
        <taxon>Bacteria</taxon>
        <taxon>Pseudomonadati</taxon>
        <taxon>Bacteroidota</taxon>
        <taxon>Sphingobacteriia</taxon>
        <taxon>Sphingobacteriales</taxon>
        <taxon>Sphingobacteriaceae</taxon>
        <taxon>Mucilaginibacter</taxon>
    </lineage>
</organism>
<sequence length="132" mass="15067">MKIKILVTAFWMAGIFSSCSDDKGQEKTLMTDIMNKHDTVMGKSDLIIKYRTSLDSVTKTSKDTTEVHALKSQLNMADEAMETWMHKFNPDFTGKSHAEVITYLQSQKKQIGRVDSLINLSLDKTDKYLKKK</sequence>
<evidence type="ECO:0000313" key="3">
    <source>
        <dbReference type="Proteomes" id="UP000632774"/>
    </source>
</evidence>
<proteinExistence type="predicted"/>
<protein>
    <recommendedName>
        <fullName evidence="4">Lipoprotein</fullName>
    </recommendedName>
</protein>
<reference evidence="2 3" key="1">
    <citation type="submission" date="2020-10" db="EMBL/GenBank/DDBJ databases">
        <title>Mucilaginibacter mali sp. nov., isolated from rhizosphere soil of apple orchard.</title>
        <authorList>
            <person name="Lee J.-S."/>
            <person name="Kim H.S."/>
            <person name="Kim J.-S."/>
        </authorList>
    </citation>
    <scope>NUCLEOTIDE SEQUENCE [LARGE SCALE GENOMIC DNA]</scope>
    <source>
        <strain evidence="2 3">KCTC 23157</strain>
    </source>
</reference>
<evidence type="ECO:0000256" key="1">
    <source>
        <dbReference type="SAM" id="SignalP"/>
    </source>
</evidence>
<evidence type="ECO:0000313" key="2">
    <source>
        <dbReference type="EMBL" id="MBE9666281.1"/>
    </source>
</evidence>
<dbReference type="EMBL" id="JADFFM010000001">
    <property type="protein sequence ID" value="MBE9666281.1"/>
    <property type="molecule type" value="Genomic_DNA"/>
</dbReference>
<feature type="signal peptide" evidence="1">
    <location>
        <begin position="1"/>
        <end position="20"/>
    </location>
</feature>
<accession>A0ABR9XGC3</accession>
<name>A0ABR9XGC3_9SPHI</name>
<feature type="chain" id="PRO_5046423412" description="Lipoprotein" evidence="1">
    <location>
        <begin position="21"/>
        <end position="132"/>
    </location>
</feature>
<gene>
    <name evidence="2" type="ORF">IRJ18_07910</name>
</gene>
<dbReference type="Proteomes" id="UP000632774">
    <property type="component" value="Unassembled WGS sequence"/>
</dbReference>